<dbReference type="InterPro" id="IPR036770">
    <property type="entry name" value="Ankyrin_rpt-contain_sf"/>
</dbReference>
<evidence type="ECO:0000313" key="4">
    <source>
        <dbReference type="EMBL" id="CAF2838287.1"/>
    </source>
</evidence>
<evidence type="ECO:0000313" key="6">
    <source>
        <dbReference type="Proteomes" id="UP000675881"/>
    </source>
</evidence>
<dbReference type="EMBL" id="HG994593">
    <property type="protein sequence ID" value="CAF2838287.1"/>
    <property type="molecule type" value="Genomic_DNA"/>
</dbReference>
<dbReference type="Pfam" id="PF12796">
    <property type="entry name" value="Ank_2"/>
    <property type="match status" value="1"/>
</dbReference>
<reference evidence="4" key="2">
    <citation type="submission" date="2021-02" db="EMBL/GenBank/DDBJ databases">
        <authorList>
            <person name="Bekaert M."/>
        </authorList>
    </citation>
    <scope>NUCLEOTIDE SEQUENCE</scope>
    <source>
        <strain evidence="4">IoA-00</strain>
    </source>
</reference>
<evidence type="ECO:0000256" key="1">
    <source>
        <dbReference type="ARBA" id="ARBA00022737"/>
    </source>
</evidence>
<dbReference type="SUPFAM" id="SSF48403">
    <property type="entry name" value="Ankyrin repeat"/>
    <property type="match status" value="1"/>
</dbReference>
<dbReference type="GO" id="GO:0085020">
    <property type="term" value="P:protein K6-linked ubiquitination"/>
    <property type="evidence" value="ECO:0007669"/>
    <property type="project" value="TreeGrafter"/>
</dbReference>
<gene>
    <name evidence="4" type="ORF">LSAA_4758</name>
</gene>
<keyword evidence="1" id="KW-0677">Repeat</keyword>
<dbReference type="Proteomes" id="UP000675881">
    <property type="component" value="Chromosome 14"/>
</dbReference>
<dbReference type="PROSITE" id="PS50088">
    <property type="entry name" value="ANK_REPEAT"/>
    <property type="match status" value="2"/>
</dbReference>
<dbReference type="Gene3D" id="1.25.40.20">
    <property type="entry name" value="Ankyrin repeat-containing domain"/>
    <property type="match status" value="1"/>
</dbReference>
<dbReference type="AlphaFoldDB" id="A0A0K2UT63"/>
<dbReference type="GO" id="GO:0004842">
    <property type="term" value="F:ubiquitin-protein transferase activity"/>
    <property type="evidence" value="ECO:0007669"/>
    <property type="project" value="TreeGrafter"/>
</dbReference>
<dbReference type="InterPro" id="IPR002110">
    <property type="entry name" value="Ankyrin_rpt"/>
</dbReference>
<dbReference type="GO" id="GO:0031436">
    <property type="term" value="C:BRCA1-BARD1 complex"/>
    <property type="evidence" value="ECO:0007669"/>
    <property type="project" value="TreeGrafter"/>
</dbReference>
<keyword evidence="2 3" id="KW-0040">ANK repeat</keyword>
<dbReference type="PANTHER" id="PTHR24171">
    <property type="entry name" value="ANKYRIN REPEAT DOMAIN-CONTAINING PROTEIN 39-RELATED"/>
    <property type="match status" value="1"/>
</dbReference>
<feature type="repeat" description="ANK" evidence="3">
    <location>
        <begin position="72"/>
        <end position="104"/>
    </location>
</feature>
<sequence>MNVELERSKLFAAAWRGEAEDVRSILESGAVPVNITDTNSVTSLRFAAQYGHYNIAKYLLSKGADPNLRADDGYDPLLSAIGEGNKDMVILLVDHGADVNSRNKYTNALLFAEEKGHLELARLLESRGANRELTLIMKLRRYLRKDRQCVVQ</sequence>
<dbReference type="PRINTS" id="PR01415">
    <property type="entry name" value="ANKYRIN"/>
</dbReference>
<dbReference type="PANTHER" id="PTHR24171:SF8">
    <property type="entry name" value="BRCA1-ASSOCIATED RING DOMAIN PROTEIN 1"/>
    <property type="match status" value="1"/>
</dbReference>
<protein>
    <submittedName>
        <fullName evidence="4">(salmon louse) hypothetical protein</fullName>
    </submittedName>
</protein>
<evidence type="ECO:0000256" key="2">
    <source>
        <dbReference type="ARBA" id="ARBA00023043"/>
    </source>
</evidence>
<dbReference type="Pfam" id="PF13637">
    <property type="entry name" value="Ank_4"/>
    <property type="match status" value="1"/>
</dbReference>
<organism evidence="5">
    <name type="scientific">Lepeophtheirus salmonis</name>
    <name type="common">Salmon louse</name>
    <name type="synonym">Caligus salmonis</name>
    <dbReference type="NCBI Taxonomy" id="72036"/>
    <lineage>
        <taxon>Eukaryota</taxon>
        <taxon>Metazoa</taxon>
        <taxon>Ecdysozoa</taxon>
        <taxon>Arthropoda</taxon>
        <taxon>Crustacea</taxon>
        <taxon>Multicrustacea</taxon>
        <taxon>Hexanauplia</taxon>
        <taxon>Copepoda</taxon>
        <taxon>Siphonostomatoida</taxon>
        <taxon>Caligidae</taxon>
        <taxon>Lepeophtheirus</taxon>
    </lineage>
</organism>
<evidence type="ECO:0000256" key="3">
    <source>
        <dbReference type="PROSITE-ProRule" id="PRU00023"/>
    </source>
</evidence>
<reference evidence="5" key="1">
    <citation type="submission" date="2014-05" db="EMBL/GenBank/DDBJ databases">
        <authorList>
            <person name="Chronopoulou M."/>
        </authorList>
    </citation>
    <scope>NUCLEOTIDE SEQUENCE</scope>
    <source>
        <tissue evidence="5">Whole organism</tissue>
    </source>
</reference>
<evidence type="ECO:0000313" key="5">
    <source>
        <dbReference type="EMBL" id="CDW41454.1"/>
    </source>
</evidence>
<name>A0A0K2UT63_LEPSM</name>
<dbReference type="OrthoDB" id="366390at2759"/>
<dbReference type="SMART" id="SM00248">
    <property type="entry name" value="ANK"/>
    <property type="match status" value="3"/>
</dbReference>
<accession>A0A0K2UT63</accession>
<dbReference type="EMBL" id="HACA01024093">
    <property type="protein sequence ID" value="CDW41454.1"/>
    <property type="molecule type" value="Transcribed_RNA"/>
</dbReference>
<feature type="repeat" description="ANK" evidence="3">
    <location>
        <begin position="39"/>
        <end position="71"/>
    </location>
</feature>
<keyword evidence="6" id="KW-1185">Reference proteome</keyword>
<dbReference type="PROSITE" id="PS50297">
    <property type="entry name" value="ANK_REP_REGION"/>
    <property type="match status" value="2"/>
</dbReference>
<proteinExistence type="predicted"/>
<dbReference type="GO" id="GO:0070531">
    <property type="term" value="C:BRCA1-A complex"/>
    <property type="evidence" value="ECO:0007669"/>
    <property type="project" value="TreeGrafter"/>
</dbReference>